<keyword evidence="1" id="KW-1185">Reference proteome</keyword>
<sequence>MCISLPSRCSFSSGCRFSRGIRWLSVEAQTPPLSMGSCQAGHNLHLCLAHHPPLVCATLILLLLGLSGLSLGRFLLTHQTGLRSPDIPQDWVSFLRSFGQLTLCPVNESRPGKWRESHVVGLLTTLDFGNGPDGNKTQTFQAEVLGSQMGLEAQLAGSPSIRASVLSSRFAEGYGWMTATAPEPLAESPEMKPPLNSF</sequence>
<accession>A0AC55CM20</accession>
<dbReference type="Proteomes" id="UP000694863">
    <property type="component" value="Unplaced"/>
</dbReference>
<name>A0AC55CM20_ECHTE</name>
<evidence type="ECO:0000313" key="2">
    <source>
        <dbReference type="RefSeq" id="XP_045140006.1"/>
    </source>
</evidence>
<protein>
    <submittedName>
        <fullName evidence="2">Insulin-like growth factor-binding protein 3 receptor isoform X3</fullName>
    </submittedName>
</protein>
<reference evidence="2" key="1">
    <citation type="submission" date="2025-08" db="UniProtKB">
        <authorList>
            <consortium name="RefSeq"/>
        </authorList>
    </citation>
    <scope>IDENTIFICATION</scope>
</reference>
<evidence type="ECO:0000313" key="1">
    <source>
        <dbReference type="Proteomes" id="UP000694863"/>
    </source>
</evidence>
<gene>
    <name evidence="2" type="primary">TMEM219</name>
</gene>
<organism evidence="1 2">
    <name type="scientific">Echinops telfairi</name>
    <name type="common">Lesser hedgehog tenrec</name>
    <dbReference type="NCBI Taxonomy" id="9371"/>
    <lineage>
        <taxon>Eukaryota</taxon>
        <taxon>Metazoa</taxon>
        <taxon>Chordata</taxon>
        <taxon>Craniata</taxon>
        <taxon>Vertebrata</taxon>
        <taxon>Euteleostomi</taxon>
        <taxon>Mammalia</taxon>
        <taxon>Eutheria</taxon>
        <taxon>Afrotheria</taxon>
        <taxon>Tenrecidae</taxon>
        <taxon>Tenrecinae</taxon>
        <taxon>Echinops</taxon>
    </lineage>
</organism>
<proteinExistence type="predicted"/>
<dbReference type="RefSeq" id="XP_045140006.1">
    <property type="nucleotide sequence ID" value="XM_045284071.1"/>
</dbReference>